<keyword evidence="2" id="KW-1185">Reference proteome</keyword>
<evidence type="ECO:0000313" key="2">
    <source>
        <dbReference type="Proteomes" id="UP001189429"/>
    </source>
</evidence>
<organism evidence="1 2">
    <name type="scientific">Prorocentrum cordatum</name>
    <dbReference type="NCBI Taxonomy" id="2364126"/>
    <lineage>
        <taxon>Eukaryota</taxon>
        <taxon>Sar</taxon>
        <taxon>Alveolata</taxon>
        <taxon>Dinophyceae</taxon>
        <taxon>Prorocentrales</taxon>
        <taxon>Prorocentraceae</taxon>
        <taxon>Prorocentrum</taxon>
    </lineage>
</organism>
<evidence type="ECO:0000313" key="1">
    <source>
        <dbReference type="EMBL" id="CAK0791787.1"/>
    </source>
</evidence>
<feature type="non-terminal residue" evidence="1">
    <location>
        <position position="241"/>
    </location>
</feature>
<sequence length="241" mass="27582">MADSSEMPPVPSGMRAPNREEMETFLREGIAMMRRQDTRDLLKSKSCTAPGLKLIELQRAGWDKLGIDQDIGCSYLENVEKVCPGDSELILLRSDFVREAQRSFIRALEDKRPAKLETKKKMPREVIIAFFDSCNTKMDLPETHLRLKKHIEKTGKMPNTVIIEMQRDMLEVHGWERDHGCNMLSNISKDFPNDQELFGRFEGWRQKATQTCMTVIKKHQVAGGGMPAGLMEANPEMEKLQ</sequence>
<proteinExistence type="predicted"/>
<reference evidence="1" key="1">
    <citation type="submission" date="2023-10" db="EMBL/GenBank/DDBJ databases">
        <authorList>
            <person name="Chen Y."/>
            <person name="Shah S."/>
            <person name="Dougan E. K."/>
            <person name="Thang M."/>
            <person name="Chan C."/>
        </authorList>
    </citation>
    <scope>NUCLEOTIDE SEQUENCE [LARGE SCALE GENOMIC DNA]</scope>
</reference>
<gene>
    <name evidence="1" type="ORF">PCOR1329_LOCUS2586</name>
</gene>
<dbReference type="Proteomes" id="UP001189429">
    <property type="component" value="Unassembled WGS sequence"/>
</dbReference>
<name>A0ABN9PJZ1_9DINO</name>
<comment type="caution">
    <text evidence="1">The sequence shown here is derived from an EMBL/GenBank/DDBJ whole genome shotgun (WGS) entry which is preliminary data.</text>
</comment>
<protein>
    <submittedName>
        <fullName evidence="1">Uncharacterized protein</fullName>
    </submittedName>
</protein>
<dbReference type="EMBL" id="CAUYUJ010000658">
    <property type="protein sequence ID" value="CAK0791787.1"/>
    <property type="molecule type" value="Genomic_DNA"/>
</dbReference>
<accession>A0ABN9PJZ1</accession>